<dbReference type="GO" id="GO:0005739">
    <property type="term" value="C:mitochondrion"/>
    <property type="evidence" value="ECO:0007669"/>
    <property type="project" value="TreeGrafter"/>
</dbReference>
<dbReference type="PROSITE" id="PS50222">
    <property type="entry name" value="EF_HAND_2"/>
    <property type="match status" value="1"/>
</dbReference>
<organism evidence="9 10">
    <name type="scientific">Allomyces macrogynus (strain ATCC 38327)</name>
    <name type="common">Allomyces javanicus var. macrogynus</name>
    <dbReference type="NCBI Taxonomy" id="578462"/>
    <lineage>
        <taxon>Eukaryota</taxon>
        <taxon>Fungi</taxon>
        <taxon>Fungi incertae sedis</taxon>
        <taxon>Blastocladiomycota</taxon>
        <taxon>Blastocladiomycetes</taxon>
        <taxon>Blastocladiales</taxon>
        <taxon>Blastocladiaceae</taxon>
        <taxon>Allomyces</taxon>
    </lineage>
</organism>
<evidence type="ECO:0000256" key="5">
    <source>
        <dbReference type="RuleBase" id="RU364054"/>
    </source>
</evidence>
<dbReference type="EMBL" id="GG745342">
    <property type="protein sequence ID" value="KNE63429.1"/>
    <property type="molecule type" value="Genomic_DNA"/>
</dbReference>
<dbReference type="InterPro" id="IPR002872">
    <property type="entry name" value="Proline_DH_dom"/>
</dbReference>
<dbReference type="Pfam" id="PF01619">
    <property type="entry name" value="Pro_dh"/>
    <property type="match status" value="1"/>
</dbReference>
<reference evidence="9 10" key="1">
    <citation type="submission" date="2009-11" db="EMBL/GenBank/DDBJ databases">
        <title>Annotation of Allomyces macrogynus ATCC 38327.</title>
        <authorList>
            <consortium name="The Broad Institute Genome Sequencing Platform"/>
            <person name="Russ C."/>
            <person name="Cuomo C."/>
            <person name="Burger G."/>
            <person name="Gray M.W."/>
            <person name="Holland P.W.H."/>
            <person name="King N."/>
            <person name="Lang F.B.F."/>
            <person name="Roger A.J."/>
            <person name="Ruiz-Trillo I."/>
            <person name="Young S.K."/>
            <person name="Zeng Q."/>
            <person name="Gargeya S."/>
            <person name="Fitzgerald M."/>
            <person name="Haas B."/>
            <person name="Abouelleil A."/>
            <person name="Alvarado L."/>
            <person name="Arachchi H.M."/>
            <person name="Berlin A."/>
            <person name="Chapman S.B."/>
            <person name="Gearin G."/>
            <person name="Goldberg J."/>
            <person name="Griggs A."/>
            <person name="Gujja S."/>
            <person name="Hansen M."/>
            <person name="Heiman D."/>
            <person name="Howarth C."/>
            <person name="Larimer J."/>
            <person name="Lui A."/>
            <person name="MacDonald P.J.P."/>
            <person name="McCowen C."/>
            <person name="Montmayeur A."/>
            <person name="Murphy C."/>
            <person name="Neiman D."/>
            <person name="Pearson M."/>
            <person name="Priest M."/>
            <person name="Roberts A."/>
            <person name="Saif S."/>
            <person name="Shea T."/>
            <person name="Sisk P."/>
            <person name="Stolte C."/>
            <person name="Sykes S."/>
            <person name="Wortman J."/>
            <person name="Nusbaum C."/>
            <person name="Birren B."/>
        </authorList>
    </citation>
    <scope>NUCLEOTIDE SEQUENCE [LARGE SCALE GENOMIC DNA]</scope>
    <source>
        <strain evidence="9 10">ATCC 38327</strain>
    </source>
</reference>
<dbReference type="PANTHER" id="PTHR13914">
    <property type="entry name" value="PROLINE OXIDASE"/>
    <property type="match status" value="1"/>
</dbReference>
<dbReference type="OrthoDB" id="5464at2759"/>
<comment type="similarity">
    <text evidence="1 5">Belongs to the proline oxidase family.</text>
</comment>
<dbReference type="InterPro" id="IPR018247">
    <property type="entry name" value="EF_Hand_1_Ca_BS"/>
</dbReference>
<dbReference type="InterPro" id="IPR015659">
    <property type="entry name" value="Proline_oxidase"/>
</dbReference>
<keyword evidence="7" id="KW-0472">Membrane</keyword>
<dbReference type="PANTHER" id="PTHR13914:SF0">
    <property type="entry name" value="PROLINE DEHYDROGENASE 1, MITOCHONDRIAL"/>
    <property type="match status" value="1"/>
</dbReference>
<keyword evidence="5" id="KW-0274">FAD</keyword>
<sequence length="596" mass="63550">MLPRTFIRPPPSLRAALRSAAGPATRPATRNSPRPLTTAAAPRRSILSRVARGVALTAGAGVVLGAGTLGVALATADPDALARGIRAELPDCDLFRDADARAPFSGKSTAQVAVSMLVFELCRLSWLVDAAPHLLNAADTLGMTALAHAIVKGTFFAHFCGGEDAAELGPVMAALKRHGIGSILDISIEADLEPEPTTHAERAAKAMRDEQASDKHRDLFLRSLDAAAQVPGALIAVKVTALAPTSTLLATSNALARALRATEQRAVSRAEWTAVVGAQGAALFDRMDADKDGQVTATDFLHVLTTDMAANDAQLQATMQALAVPAEHAAGFARLVDRMLALCAHAQKKRVGLMVDAEQTYFQDAIDVVALGMGRQFNAATTESETPVVFNTYQMYLKSGNPRLNRDLALSAAQGWHFAVKMVRGAYMNSERAKAAAEGYASPVHDTIQDTHASYASGVATMLDRIESAQEYAKSATLMVASHNRHSVVSTAEAMTRRGIDARSGRVLFGQLLGMHDMTGYALAAKEFPIFKYVPYGPIEEVIPYLLRRAQENNSVLGGAALDRMLLWHELVCRFKRPAPEASAERRTGTTPAQAV</sequence>
<evidence type="ECO:0000256" key="7">
    <source>
        <dbReference type="SAM" id="Phobius"/>
    </source>
</evidence>
<feature type="transmembrane region" description="Helical" evidence="7">
    <location>
        <begin position="53"/>
        <end position="76"/>
    </location>
</feature>
<dbReference type="STRING" id="578462.A0A0L0SLZ7"/>
<evidence type="ECO:0000256" key="1">
    <source>
        <dbReference type="ARBA" id="ARBA00005869"/>
    </source>
</evidence>
<keyword evidence="5" id="KW-0285">Flavoprotein</keyword>
<gene>
    <name evidence="9" type="ORF">AMAG_08559</name>
</gene>
<comment type="function">
    <text evidence="5">Converts proline to delta-1-pyrroline-5-carboxylate.</text>
</comment>
<accession>A0A0L0SLZ7</accession>
<dbReference type="SUPFAM" id="SSF51730">
    <property type="entry name" value="FAD-linked oxidoreductase"/>
    <property type="match status" value="1"/>
</dbReference>
<dbReference type="EC" id="1.5.5.2" evidence="2 5"/>
<reference evidence="10" key="2">
    <citation type="submission" date="2009-11" db="EMBL/GenBank/DDBJ databases">
        <title>The Genome Sequence of Allomyces macrogynus strain ATCC 38327.</title>
        <authorList>
            <consortium name="The Broad Institute Genome Sequencing Platform"/>
            <person name="Russ C."/>
            <person name="Cuomo C."/>
            <person name="Shea T."/>
            <person name="Young S.K."/>
            <person name="Zeng Q."/>
            <person name="Koehrsen M."/>
            <person name="Haas B."/>
            <person name="Borodovsky M."/>
            <person name="Guigo R."/>
            <person name="Alvarado L."/>
            <person name="Berlin A."/>
            <person name="Borenstein D."/>
            <person name="Chen Z."/>
            <person name="Engels R."/>
            <person name="Freedman E."/>
            <person name="Gellesch M."/>
            <person name="Goldberg J."/>
            <person name="Griggs A."/>
            <person name="Gujja S."/>
            <person name="Heiman D."/>
            <person name="Hepburn T."/>
            <person name="Howarth C."/>
            <person name="Jen D."/>
            <person name="Larson L."/>
            <person name="Lewis B."/>
            <person name="Mehta T."/>
            <person name="Park D."/>
            <person name="Pearson M."/>
            <person name="Roberts A."/>
            <person name="Saif S."/>
            <person name="Shenoy N."/>
            <person name="Sisk P."/>
            <person name="Stolte C."/>
            <person name="Sykes S."/>
            <person name="Walk T."/>
            <person name="White J."/>
            <person name="Yandava C."/>
            <person name="Burger G."/>
            <person name="Gray M.W."/>
            <person name="Holland P.W.H."/>
            <person name="King N."/>
            <person name="Lang F.B.F."/>
            <person name="Roger A.J."/>
            <person name="Ruiz-Trillo I."/>
            <person name="Lander E."/>
            <person name="Nusbaum C."/>
        </authorList>
    </citation>
    <scope>NUCLEOTIDE SEQUENCE [LARGE SCALE GENOMIC DNA]</scope>
    <source>
        <strain evidence="10">ATCC 38327</strain>
    </source>
</reference>
<dbReference type="Proteomes" id="UP000054350">
    <property type="component" value="Unassembled WGS sequence"/>
</dbReference>
<keyword evidence="7" id="KW-1133">Transmembrane helix</keyword>
<evidence type="ECO:0000313" key="10">
    <source>
        <dbReference type="Proteomes" id="UP000054350"/>
    </source>
</evidence>
<keyword evidence="4 5" id="KW-0642">Proline metabolism</keyword>
<evidence type="ECO:0000256" key="6">
    <source>
        <dbReference type="SAM" id="MobiDB-lite"/>
    </source>
</evidence>
<dbReference type="GO" id="GO:0071949">
    <property type="term" value="F:FAD binding"/>
    <property type="evidence" value="ECO:0007669"/>
    <property type="project" value="TreeGrafter"/>
</dbReference>
<dbReference type="PROSITE" id="PS00018">
    <property type="entry name" value="EF_HAND_1"/>
    <property type="match status" value="1"/>
</dbReference>
<dbReference type="GO" id="GO:0005509">
    <property type="term" value="F:calcium ion binding"/>
    <property type="evidence" value="ECO:0007669"/>
    <property type="project" value="InterPro"/>
</dbReference>
<feature type="region of interest" description="Disordered" evidence="6">
    <location>
        <begin position="18"/>
        <end position="39"/>
    </location>
</feature>
<dbReference type="OMA" id="WMQDAAD"/>
<evidence type="ECO:0000313" key="9">
    <source>
        <dbReference type="EMBL" id="KNE63429.1"/>
    </source>
</evidence>
<keyword evidence="3 5" id="KW-0560">Oxidoreductase</keyword>
<evidence type="ECO:0000256" key="3">
    <source>
        <dbReference type="ARBA" id="ARBA00023002"/>
    </source>
</evidence>
<dbReference type="GO" id="GO:0010133">
    <property type="term" value="P:L-proline catabolic process to L-glutamate"/>
    <property type="evidence" value="ECO:0007669"/>
    <property type="project" value="TreeGrafter"/>
</dbReference>
<feature type="domain" description="EF-hand" evidence="8">
    <location>
        <begin position="275"/>
        <end position="310"/>
    </location>
</feature>
<evidence type="ECO:0000256" key="2">
    <source>
        <dbReference type="ARBA" id="ARBA00012695"/>
    </source>
</evidence>
<dbReference type="eggNOG" id="KOG0186">
    <property type="taxonomic scope" value="Eukaryota"/>
</dbReference>
<dbReference type="InterPro" id="IPR002048">
    <property type="entry name" value="EF_hand_dom"/>
</dbReference>
<comment type="cofactor">
    <cofactor evidence="5">
        <name>FAD</name>
        <dbReference type="ChEBI" id="CHEBI:57692"/>
    </cofactor>
</comment>
<dbReference type="AlphaFoldDB" id="A0A0L0SLZ7"/>
<protein>
    <recommendedName>
        <fullName evidence="2 5">Proline dehydrogenase</fullName>
        <ecNumber evidence="2 5">1.5.5.2</ecNumber>
    </recommendedName>
</protein>
<keyword evidence="10" id="KW-1185">Reference proteome</keyword>
<comment type="catalytic activity">
    <reaction evidence="5">
        <text>L-proline + a quinone = (S)-1-pyrroline-5-carboxylate + a quinol + H(+)</text>
        <dbReference type="Rhea" id="RHEA:23784"/>
        <dbReference type="ChEBI" id="CHEBI:15378"/>
        <dbReference type="ChEBI" id="CHEBI:17388"/>
        <dbReference type="ChEBI" id="CHEBI:24646"/>
        <dbReference type="ChEBI" id="CHEBI:60039"/>
        <dbReference type="ChEBI" id="CHEBI:132124"/>
        <dbReference type="EC" id="1.5.5.2"/>
    </reaction>
</comment>
<dbReference type="VEuPathDB" id="FungiDB:AMAG_08559"/>
<dbReference type="GO" id="GO:0004657">
    <property type="term" value="F:proline dehydrogenase activity"/>
    <property type="evidence" value="ECO:0007669"/>
    <property type="project" value="UniProtKB-EC"/>
</dbReference>
<proteinExistence type="inferred from homology"/>
<evidence type="ECO:0000256" key="4">
    <source>
        <dbReference type="ARBA" id="ARBA00023062"/>
    </source>
</evidence>
<dbReference type="InterPro" id="IPR029041">
    <property type="entry name" value="FAD-linked_oxidoreductase-like"/>
</dbReference>
<name>A0A0L0SLZ7_ALLM3</name>
<evidence type="ECO:0000259" key="8">
    <source>
        <dbReference type="PROSITE" id="PS50222"/>
    </source>
</evidence>
<keyword evidence="7" id="KW-0812">Transmembrane</keyword>
<dbReference type="Gene3D" id="3.20.20.220">
    <property type="match status" value="1"/>
</dbReference>